<dbReference type="OrthoDB" id="2974150at2"/>
<reference evidence="2" key="2">
    <citation type="submission" date="2014-05" db="EMBL/GenBank/DDBJ databases">
        <title>Draft genome sequence of Virgibacillus massiliensis Vm-5.</title>
        <authorList>
            <person name="Khelaifia S."/>
            <person name="Croce O."/>
            <person name="Lagier J.C."/>
            <person name="Raoult D."/>
        </authorList>
    </citation>
    <scope>NUCLEOTIDE SEQUENCE [LARGE SCALE GENOMIC DNA]</scope>
    <source>
        <strain evidence="2">Vm-5</strain>
    </source>
</reference>
<dbReference type="STRING" id="1462526.BN990_04200"/>
<proteinExistence type="predicted"/>
<reference evidence="1 2" key="1">
    <citation type="submission" date="2014-03" db="EMBL/GenBank/DDBJ databases">
        <authorList>
            <person name="Urmite Genomes U."/>
        </authorList>
    </citation>
    <scope>NUCLEOTIDE SEQUENCE [LARGE SCALE GENOMIC DNA]</scope>
    <source>
        <strain evidence="1 2">Vm-5</strain>
    </source>
</reference>
<dbReference type="Proteomes" id="UP000028875">
    <property type="component" value="Unassembled WGS sequence"/>
</dbReference>
<dbReference type="RefSeq" id="WP_038246692.1">
    <property type="nucleotide sequence ID" value="NZ_BNER01000008.1"/>
</dbReference>
<evidence type="ECO:0000313" key="2">
    <source>
        <dbReference type="Proteomes" id="UP000028875"/>
    </source>
</evidence>
<organism evidence="1 2">
    <name type="scientific">Virgibacillus massiliensis</name>
    <dbReference type="NCBI Taxonomy" id="1462526"/>
    <lineage>
        <taxon>Bacteria</taxon>
        <taxon>Bacillati</taxon>
        <taxon>Bacillota</taxon>
        <taxon>Bacilli</taxon>
        <taxon>Bacillales</taxon>
        <taxon>Bacillaceae</taxon>
        <taxon>Virgibacillus</taxon>
    </lineage>
</organism>
<gene>
    <name evidence="1" type="ORF">BN990_04200</name>
</gene>
<evidence type="ECO:0000313" key="1">
    <source>
        <dbReference type="EMBL" id="CDQ41823.1"/>
    </source>
</evidence>
<name>A0A024QGY2_9BACI</name>
<accession>A0A024QGY2</accession>
<sequence length="700" mass="78475">MNFERIKKLIASLPDGPKKNSVVNKLNLLQKRTNNKGREGLHDEFSMKPKGHIQIEEINSNGEVVGVLADQPNLVVDGAEEILLRAFSGDPSRVLYKNRTLRSDSSKVYHLSVDKITEVENDTNIIVSHPNDIWNVVDDEEFNIEYSYYPNTLYLKEEPSVEPNQKAFSLHSAANASTAPLSAEIYSTFSNLFIGLGDGVNYDVSLADERLTYTGSFTGDEIKQTTQVNDEITFTQKISNFELLYQTSNNGGQIGVFINDVLETTIETLDTDLADGEVSENHLLIENLNQEEQSNVSIKFTGADATVTNPVVSINGLKWDAFSKDMNGLIHEFENFTNKFITPTAYNTTSVAPYTIQLEHAPVKPGSVAISYNSVKLEKVETLDEVAEGKYYMDERYGKAYFNRALTGLMVSFETTGQIMQDEKVSNLITKDIELQVIGETPSGDLNGSNRRFDLSFGRIETITVKVDGNVISEGIRSDEYKLNSYDDYAYIYFGSAPAEGSVITVDYDITKTVNVLETDYTINPSKELLLLDQNKSILKFKEDIQELRTNNVYVLDPEDTSNKTVLISQELMNNEILTNLELYYYSDEKPGVPTNYSRQVVLKPKDVNEYPWYALDKGSVQFVAEFEENVPNSSVTIREMGLFDGPRMDDHIKGFTGYPVKAFSLVRVGEARKDLATGLRVTWTITLTNENGDPFQGGK</sequence>
<keyword evidence="2" id="KW-1185">Reference proteome</keyword>
<dbReference type="EMBL" id="CCDP010000003">
    <property type="protein sequence ID" value="CDQ41823.1"/>
    <property type="molecule type" value="Genomic_DNA"/>
</dbReference>
<protein>
    <submittedName>
        <fullName evidence="1">Uncharacterized protein</fullName>
    </submittedName>
</protein>
<comment type="caution">
    <text evidence="1">The sequence shown here is derived from an EMBL/GenBank/DDBJ whole genome shotgun (WGS) entry which is preliminary data.</text>
</comment>
<dbReference type="AlphaFoldDB" id="A0A024QGY2"/>